<keyword evidence="2" id="KW-1185">Reference proteome</keyword>
<evidence type="ECO:0000313" key="2">
    <source>
        <dbReference type="Proteomes" id="UP000778797"/>
    </source>
</evidence>
<sequence>MKNVLLNILYFFCVTISAQEYQSLDKGKVYEISIKEHFTYNDFEIKMASVGVDSRCPQEVTCIRTGEVDVDVEVYYLGKRILEQQLTFTPSGYMPNSGNLYNSEDLKITAFDLEPYPKATEVILKQDYKLKISIVDHKE</sequence>
<comment type="caution">
    <text evidence="1">The sequence shown here is derived from an EMBL/GenBank/DDBJ whole genome shotgun (WGS) entry which is preliminary data.</text>
</comment>
<gene>
    <name evidence="1" type="ORF">J1C55_11515</name>
</gene>
<evidence type="ECO:0000313" key="1">
    <source>
        <dbReference type="EMBL" id="MCC1485221.1"/>
    </source>
</evidence>
<dbReference type="RefSeq" id="WP_227477710.1">
    <property type="nucleotide sequence ID" value="NZ_JAFMPT010000017.1"/>
</dbReference>
<protein>
    <submittedName>
        <fullName evidence="1">Uncharacterized protein</fullName>
    </submittedName>
</protein>
<name>A0ABS8EPS4_9FLAO</name>
<proteinExistence type="predicted"/>
<reference evidence="2" key="2">
    <citation type="submission" date="2023-07" db="EMBL/GenBank/DDBJ databases">
        <title>Genome of Winogradskyella sp. E313.</title>
        <authorList>
            <person name="Zhou Y."/>
        </authorList>
    </citation>
    <scope>NUCLEOTIDE SEQUENCE [LARGE SCALE GENOMIC DNA]</scope>
    <source>
        <strain evidence="2">E313</strain>
    </source>
</reference>
<accession>A0ABS8EPS4</accession>
<reference evidence="2" key="1">
    <citation type="submission" date="2021-03" db="EMBL/GenBank/DDBJ databases">
        <title>Genome of Cognatishimia sp. F0-27.</title>
        <authorList>
            <person name="Ping X."/>
        </authorList>
    </citation>
    <scope>NUCLEOTIDE SEQUENCE [LARGE SCALE GENOMIC DNA]</scope>
    <source>
        <strain evidence="2">E313</strain>
    </source>
</reference>
<dbReference type="Proteomes" id="UP000778797">
    <property type="component" value="Unassembled WGS sequence"/>
</dbReference>
<dbReference type="EMBL" id="JAFMPT010000017">
    <property type="protein sequence ID" value="MCC1485221.1"/>
    <property type="molecule type" value="Genomic_DNA"/>
</dbReference>
<organism evidence="1 2">
    <name type="scientific">Winogradskyella immobilis</name>
    <dbReference type="NCBI Taxonomy" id="2816852"/>
    <lineage>
        <taxon>Bacteria</taxon>
        <taxon>Pseudomonadati</taxon>
        <taxon>Bacteroidota</taxon>
        <taxon>Flavobacteriia</taxon>
        <taxon>Flavobacteriales</taxon>
        <taxon>Flavobacteriaceae</taxon>
        <taxon>Winogradskyella</taxon>
    </lineage>
</organism>